<evidence type="ECO:0000256" key="2">
    <source>
        <dbReference type="ARBA" id="ARBA00022679"/>
    </source>
</evidence>
<keyword evidence="2 5" id="KW-0808">Transferase</keyword>
<dbReference type="InterPro" id="IPR029063">
    <property type="entry name" value="SAM-dependent_MTases_sf"/>
</dbReference>
<dbReference type="SUPFAM" id="SSF53335">
    <property type="entry name" value="S-adenosyl-L-methionine-dependent methyltransferases"/>
    <property type="match status" value="1"/>
</dbReference>
<evidence type="ECO:0000313" key="6">
    <source>
        <dbReference type="Proteomes" id="UP000275436"/>
    </source>
</evidence>
<keyword evidence="1 5" id="KW-0489">Methyltransferase</keyword>
<dbReference type="PANTHER" id="PTHR43861:SF1">
    <property type="entry name" value="TRANS-ACONITATE 2-METHYLTRANSFERASE"/>
    <property type="match status" value="1"/>
</dbReference>
<dbReference type="GO" id="GO:0032259">
    <property type="term" value="P:methylation"/>
    <property type="evidence" value="ECO:0007669"/>
    <property type="project" value="UniProtKB-KW"/>
</dbReference>
<dbReference type="CDD" id="cd02440">
    <property type="entry name" value="AdoMet_MTases"/>
    <property type="match status" value="1"/>
</dbReference>
<evidence type="ECO:0000313" key="5">
    <source>
        <dbReference type="EMBL" id="RNJ42299.1"/>
    </source>
</evidence>
<sequence>MAQSAFDTSSAARFSQARPQTGEPGIWHDQTSNQQMHTQGDRVSDDYRASHCAPGYGAHYNKTHDSGYYGALWEKIEKPLILDVLRPMGGAGRNCLDFACGTGRIANVAAGLFGEVVGADVSKSMLDCAQVPPNVRLLHIDMTRQPLGETFDVATAFRFFLNAEDQLKRDALKAINEHLKDGGRLVCNVHMNATSPIGLVCRLLNRLFGRTVRHTLSVARFKELLTASGFLVEETIPYGYLPRPGNLLSGVCEALMEPFERASRTLRVPGQLAQHFLVVAKKR</sequence>
<gene>
    <name evidence="5" type="ORF">DNR46_30010</name>
</gene>
<feature type="compositionally biased region" description="Polar residues" evidence="3">
    <location>
        <begin position="29"/>
        <end position="38"/>
    </location>
</feature>
<dbReference type="Gene3D" id="3.40.50.150">
    <property type="entry name" value="Vaccinia Virus protein VP39"/>
    <property type="match status" value="1"/>
</dbReference>
<proteinExistence type="predicted"/>
<feature type="region of interest" description="Disordered" evidence="3">
    <location>
        <begin position="1"/>
        <end position="44"/>
    </location>
</feature>
<evidence type="ECO:0000259" key="4">
    <source>
        <dbReference type="Pfam" id="PF13649"/>
    </source>
</evidence>
<feature type="domain" description="Methyltransferase" evidence="4">
    <location>
        <begin position="96"/>
        <end position="183"/>
    </location>
</feature>
<accession>A0A3M9X2P0</accession>
<dbReference type="GO" id="GO:0008168">
    <property type="term" value="F:methyltransferase activity"/>
    <property type="evidence" value="ECO:0007669"/>
    <property type="project" value="UniProtKB-KW"/>
</dbReference>
<dbReference type="EMBL" id="QKOD01000012">
    <property type="protein sequence ID" value="RNJ42299.1"/>
    <property type="molecule type" value="Genomic_DNA"/>
</dbReference>
<dbReference type="AlphaFoldDB" id="A0A3M9X2P0"/>
<comment type="caution">
    <text evidence="5">The sequence shown here is derived from an EMBL/GenBank/DDBJ whole genome shotgun (WGS) entry which is preliminary data.</text>
</comment>
<dbReference type="Proteomes" id="UP000275436">
    <property type="component" value="Unassembled WGS sequence"/>
</dbReference>
<reference evidence="5 6" key="1">
    <citation type="journal article" date="2018" name="Mol. Plant Microbe Interact.">
        <title>Taxonomically Different Co-Microsymbionts of a Relict Legume, Oxytropis popoviana, Have Complementary Sets of Symbiotic Genes and Together Increase the Efficiency of Plant Nodulation.</title>
        <authorList>
            <person name="Safronova V."/>
            <person name="Belimov A."/>
            <person name="Sazanova A."/>
            <person name="Chirak E."/>
            <person name="Verkhozina A."/>
            <person name="Kuznetsova I."/>
            <person name="Andronov E."/>
            <person name="Puhalsky J."/>
            <person name="Tikhonovich I."/>
        </authorList>
    </citation>
    <scope>NUCLEOTIDE SEQUENCE [LARGE SCALE GENOMIC DNA]</scope>
    <source>
        <strain evidence="5 6">Opo-235</strain>
    </source>
</reference>
<organism evidence="5 6">
    <name type="scientific">Mesorhizobium japonicum</name>
    <dbReference type="NCBI Taxonomy" id="2066070"/>
    <lineage>
        <taxon>Bacteria</taxon>
        <taxon>Pseudomonadati</taxon>
        <taxon>Pseudomonadota</taxon>
        <taxon>Alphaproteobacteria</taxon>
        <taxon>Hyphomicrobiales</taxon>
        <taxon>Phyllobacteriaceae</taxon>
        <taxon>Mesorhizobium</taxon>
    </lineage>
</organism>
<evidence type="ECO:0000256" key="1">
    <source>
        <dbReference type="ARBA" id="ARBA00022603"/>
    </source>
</evidence>
<name>A0A3M9X2P0_9HYPH</name>
<feature type="compositionally biased region" description="Polar residues" evidence="3">
    <location>
        <begin position="1"/>
        <end position="19"/>
    </location>
</feature>
<dbReference type="Pfam" id="PF13649">
    <property type="entry name" value="Methyltransf_25"/>
    <property type="match status" value="1"/>
</dbReference>
<dbReference type="PANTHER" id="PTHR43861">
    <property type="entry name" value="TRANS-ACONITATE 2-METHYLTRANSFERASE-RELATED"/>
    <property type="match status" value="1"/>
</dbReference>
<dbReference type="InterPro" id="IPR041698">
    <property type="entry name" value="Methyltransf_25"/>
</dbReference>
<evidence type="ECO:0000256" key="3">
    <source>
        <dbReference type="SAM" id="MobiDB-lite"/>
    </source>
</evidence>
<protein>
    <submittedName>
        <fullName evidence="5">Class I SAM-dependent methyltransferase</fullName>
    </submittedName>
</protein>